<organism evidence="1 2">
    <name type="scientific">Araneus ventricosus</name>
    <name type="common">Orbweaver spider</name>
    <name type="synonym">Epeira ventricosa</name>
    <dbReference type="NCBI Taxonomy" id="182803"/>
    <lineage>
        <taxon>Eukaryota</taxon>
        <taxon>Metazoa</taxon>
        <taxon>Ecdysozoa</taxon>
        <taxon>Arthropoda</taxon>
        <taxon>Chelicerata</taxon>
        <taxon>Arachnida</taxon>
        <taxon>Araneae</taxon>
        <taxon>Araneomorphae</taxon>
        <taxon>Entelegynae</taxon>
        <taxon>Araneoidea</taxon>
        <taxon>Araneidae</taxon>
        <taxon>Araneus</taxon>
    </lineage>
</organism>
<name>A0A4Y2WFP7_ARAVE</name>
<dbReference type="EMBL" id="BGPR01059049">
    <property type="protein sequence ID" value="GBO35120.1"/>
    <property type="molecule type" value="Genomic_DNA"/>
</dbReference>
<reference evidence="1 2" key="1">
    <citation type="journal article" date="2019" name="Sci. Rep.">
        <title>Orb-weaving spider Araneus ventricosus genome elucidates the spidroin gene catalogue.</title>
        <authorList>
            <person name="Kono N."/>
            <person name="Nakamura H."/>
            <person name="Ohtoshi R."/>
            <person name="Moran D.A.P."/>
            <person name="Shinohara A."/>
            <person name="Yoshida Y."/>
            <person name="Fujiwara M."/>
            <person name="Mori M."/>
            <person name="Tomita M."/>
            <person name="Arakawa K."/>
        </authorList>
    </citation>
    <scope>NUCLEOTIDE SEQUENCE [LARGE SCALE GENOMIC DNA]</scope>
</reference>
<dbReference type="Proteomes" id="UP000499080">
    <property type="component" value="Unassembled WGS sequence"/>
</dbReference>
<evidence type="ECO:0000313" key="1">
    <source>
        <dbReference type="EMBL" id="GBO35120.1"/>
    </source>
</evidence>
<keyword evidence="2" id="KW-1185">Reference proteome</keyword>
<protein>
    <submittedName>
        <fullName evidence="1">Uncharacterized protein</fullName>
    </submittedName>
</protein>
<dbReference type="AlphaFoldDB" id="A0A4Y2WFP7"/>
<evidence type="ECO:0000313" key="2">
    <source>
        <dbReference type="Proteomes" id="UP000499080"/>
    </source>
</evidence>
<comment type="caution">
    <text evidence="1">The sequence shown here is derived from an EMBL/GenBank/DDBJ whole genome shotgun (WGS) entry which is preliminary data.</text>
</comment>
<proteinExistence type="predicted"/>
<dbReference type="OrthoDB" id="8046383at2759"/>
<gene>
    <name evidence="1" type="ORF">AVEN_162725_1</name>
</gene>
<accession>A0A4Y2WFP7</accession>
<sequence length="140" mass="16084">MIPIDSLQIPKEHLPFNIELADLYFYRPRKIGVIGSRADSLQDALEISTQTVSIMDQASMESRKWTPNNDELRQLWKREGLENQPQDNPISRSVNSTKILGMLWNTVEDHLTVGMQSLVDGLSNNENTKRHLLHTIVKDF</sequence>